<dbReference type="SMART" id="SM00449">
    <property type="entry name" value="SPRY"/>
    <property type="match status" value="1"/>
</dbReference>
<dbReference type="OrthoDB" id="10266026at2759"/>
<dbReference type="InterPro" id="IPR037353">
    <property type="entry name" value="ASH2"/>
</dbReference>
<evidence type="ECO:0000256" key="3">
    <source>
        <dbReference type="ARBA" id="ARBA00038149"/>
    </source>
</evidence>
<feature type="region of interest" description="Disordered" evidence="4">
    <location>
        <begin position="310"/>
        <end position="346"/>
    </location>
</feature>
<evidence type="ECO:0000256" key="1">
    <source>
        <dbReference type="ARBA" id="ARBA00004123"/>
    </source>
</evidence>
<dbReference type="CDD" id="cd12872">
    <property type="entry name" value="SPRY_Ash2"/>
    <property type="match status" value="1"/>
</dbReference>
<feature type="domain" description="B30.2/SPRY" evidence="5">
    <location>
        <begin position="115"/>
        <end position="314"/>
    </location>
</feature>
<evidence type="ECO:0000256" key="4">
    <source>
        <dbReference type="SAM" id="MobiDB-lite"/>
    </source>
</evidence>
<accession>A0A4Y9Z3Y1</accession>
<feature type="region of interest" description="Disordered" evidence="4">
    <location>
        <begin position="484"/>
        <end position="509"/>
    </location>
</feature>
<comment type="subcellular location">
    <subcellularLocation>
        <location evidence="1">Nucleus</location>
    </subcellularLocation>
</comment>
<dbReference type="Proteomes" id="UP000298327">
    <property type="component" value="Unassembled WGS sequence"/>
</dbReference>
<dbReference type="InterPro" id="IPR003877">
    <property type="entry name" value="SPRY_dom"/>
</dbReference>
<dbReference type="InterPro" id="IPR043136">
    <property type="entry name" value="B30.2/SPRY_sf"/>
</dbReference>
<name>A0A4Y9Z3Y1_9AGAM</name>
<comment type="similarity">
    <text evidence="3">Belongs to the cclA family.</text>
</comment>
<dbReference type="EMBL" id="SEOQ01000141">
    <property type="protein sequence ID" value="TFY69274.1"/>
    <property type="molecule type" value="Genomic_DNA"/>
</dbReference>
<gene>
    <name evidence="6" type="ORF">EVG20_g3223</name>
</gene>
<dbReference type="InterPro" id="IPR013320">
    <property type="entry name" value="ConA-like_dom_sf"/>
</dbReference>
<feature type="compositionally biased region" description="Polar residues" evidence="4">
    <location>
        <begin position="316"/>
        <end position="325"/>
    </location>
</feature>
<dbReference type="STRING" id="205917.A0A4Y9Z3Y1"/>
<dbReference type="GO" id="GO:0048188">
    <property type="term" value="C:Set1C/COMPASS complex"/>
    <property type="evidence" value="ECO:0007669"/>
    <property type="project" value="InterPro"/>
</dbReference>
<feature type="compositionally biased region" description="Polar residues" evidence="4">
    <location>
        <begin position="21"/>
        <end position="30"/>
    </location>
</feature>
<dbReference type="AlphaFoldDB" id="A0A4Y9Z3Y1"/>
<evidence type="ECO:0000256" key="2">
    <source>
        <dbReference type="ARBA" id="ARBA00023242"/>
    </source>
</evidence>
<sequence>MLARGSSPLRGDSPASIAIPLTSTTLSNHTQGKKRKRDVATNGTASPAPSEPGPSSTLNPTENVVLPSSHDSLALRPRLNISRGPVFIPIAEGSPYHLTEQLATNRIGFRYIPAGVTPHGSSISFRTIESNPTSFRVGWEDRNPCIKVTQDGLGLLGDRGFRSARCNAPIREGKWYMEVKIEHGGGAQTADSARREGAHVRLGWGRREASLNGPCGLDGYSYGIRDKTGEKVTLSRARPYCQPFGTGDVVGMYISLPPLRKSVKNDPHDPAHIKRERIAIEFKGQEYFESLEYPQSKEMIALMDFQRKAPDAAPVPSSNKKSATVKNVPERGRGAHTAPEPAPLRPLPTLTGSSIAFFVNGQSTGPAFRDIFDFRPLRAPAESRKRERKRAREGAREHKENPFDDGTLGYYPLISLFNEARVQINPGPDFDFPPPLDIDAAFEPKQDAASEAATRTWRPVCERYQEFMEEQWALDRLEEEEARVEAGSRAEEERLEAEKKSQREHKRALANARKRAKQEAEAAAAAAAAAISATAFNLSEAPRLGALPKREESATPMLSGPGVPAYTYEPPMVDLMQRTLGGSIPNHVNSPAPTVASSVDAGGVQSGYNSEYGDIEASREEEEEEEIPAEYLNVPATYGAPVGMQHYRYRAAAIPMEEEES</sequence>
<feature type="region of interest" description="Disordered" evidence="4">
    <location>
        <begin position="382"/>
        <end position="403"/>
    </location>
</feature>
<feature type="compositionally biased region" description="Low complexity" evidence="4">
    <location>
        <begin position="43"/>
        <end position="57"/>
    </location>
</feature>
<feature type="compositionally biased region" description="Basic and acidic residues" evidence="4">
    <location>
        <begin position="484"/>
        <end position="501"/>
    </location>
</feature>
<dbReference type="PROSITE" id="PS50188">
    <property type="entry name" value="B302_SPRY"/>
    <property type="match status" value="1"/>
</dbReference>
<reference evidence="6 7" key="1">
    <citation type="submission" date="2019-02" db="EMBL/GenBank/DDBJ databases">
        <title>Genome sequencing of the rare red list fungi Dentipellis fragilis.</title>
        <authorList>
            <person name="Buettner E."/>
            <person name="Kellner H."/>
        </authorList>
    </citation>
    <scope>NUCLEOTIDE SEQUENCE [LARGE SCALE GENOMIC DNA]</scope>
    <source>
        <strain evidence="6 7">DSM 105465</strain>
    </source>
</reference>
<dbReference type="GO" id="GO:0000976">
    <property type="term" value="F:transcription cis-regulatory region binding"/>
    <property type="evidence" value="ECO:0007669"/>
    <property type="project" value="TreeGrafter"/>
</dbReference>
<evidence type="ECO:0000313" key="6">
    <source>
        <dbReference type="EMBL" id="TFY69274.1"/>
    </source>
</evidence>
<dbReference type="PANTHER" id="PTHR10598:SF0">
    <property type="entry name" value="SET1_ASH2 HISTONE METHYLTRANSFERASE COMPLEX SUBUNIT ASH2"/>
    <property type="match status" value="1"/>
</dbReference>
<feature type="region of interest" description="Disordered" evidence="4">
    <location>
        <begin position="1"/>
        <end position="63"/>
    </location>
</feature>
<feature type="compositionally biased region" description="Basic and acidic residues" evidence="4">
    <location>
        <begin position="382"/>
        <end position="402"/>
    </location>
</feature>
<evidence type="ECO:0000313" key="7">
    <source>
        <dbReference type="Proteomes" id="UP000298327"/>
    </source>
</evidence>
<dbReference type="InterPro" id="IPR001870">
    <property type="entry name" value="B30.2/SPRY"/>
</dbReference>
<dbReference type="PANTHER" id="PTHR10598">
    <property type="entry name" value="SET1/ASH2 HISTONE METHYLTRANSFERASE COMPLEX SUBUNIT ASH2"/>
    <property type="match status" value="1"/>
</dbReference>
<proteinExistence type="inferred from homology"/>
<comment type="caution">
    <text evidence="6">The sequence shown here is derived from an EMBL/GenBank/DDBJ whole genome shotgun (WGS) entry which is preliminary data.</text>
</comment>
<dbReference type="Gene3D" id="2.60.120.920">
    <property type="match status" value="1"/>
</dbReference>
<protein>
    <recommendedName>
        <fullName evidence="5">B30.2/SPRY domain-containing protein</fullName>
    </recommendedName>
</protein>
<organism evidence="6 7">
    <name type="scientific">Dentipellis fragilis</name>
    <dbReference type="NCBI Taxonomy" id="205917"/>
    <lineage>
        <taxon>Eukaryota</taxon>
        <taxon>Fungi</taxon>
        <taxon>Dikarya</taxon>
        <taxon>Basidiomycota</taxon>
        <taxon>Agaricomycotina</taxon>
        <taxon>Agaricomycetes</taxon>
        <taxon>Russulales</taxon>
        <taxon>Hericiaceae</taxon>
        <taxon>Dentipellis</taxon>
    </lineage>
</organism>
<keyword evidence="7" id="KW-1185">Reference proteome</keyword>
<dbReference type="SUPFAM" id="SSF49899">
    <property type="entry name" value="Concanavalin A-like lectins/glucanases"/>
    <property type="match status" value="1"/>
</dbReference>
<keyword evidence="2" id="KW-0539">Nucleus</keyword>
<evidence type="ECO:0000259" key="5">
    <source>
        <dbReference type="PROSITE" id="PS50188"/>
    </source>
</evidence>